<dbReference type="Pfam" id="PF14056">
    <property type="entry name" value="DUF4250"/>
    <property type="match status" value="1"/>
</dbReference>
<organism evidence="1 2">
    <name type="scientific">Marinomonas sargassi</name>
    <dbReference type="NCBI Taxonomy" id="2984494"/>
    <lineage>
        <taxon>Bacteria</taxon>
        <taxon>Pseudomonadati</taxon>
        <taxon>Pseudomonadota</taxon>
        <taxon>Gammaproteobacteria</taxon>
        <taxon>Oceanospirillales</taxon>
        <taxon>Oceanospirillaceae</taxon>
        <taxon>Marinomonas</taxon>
    </lineage>
</organism>
<gene>
    <name evidence="1" type="ORF">OFY17_05820</name>
</gene>
<reference evidence="1 2" key="1">
    <citation type="submission" date="2022-10" db="EMBL/GenBank/DDBJ databases">
        <title>Marinomonas transparenta sp. nov. and Marinomonas sargassi sp. nov., isolated from marine alga (Sargassum natans (L.) Gaillon).</title>
        <authorList>
            <person name="Wang Y."/>
        </authorList>
    </citation>
    <scope>NUCLEOTIDE SEQUENCE [LARGE SCALE GENOMIC DNA]</scope>
    <source>
        <strain evidence="1 2">C2222</strain>
    </source>
</reference>
<dbReference type="RefSeq" id="WP_263529785.1">
    <property type="nucleotide sequence ID" value="NZ_JAOVZB010000002.1"/>
</dbReference>
<dbReference type="Proteomes" id="UP001209713">
    <property type="component" value="Unassembled WGS sequence"/>
</dbReference>
<dbReference type="EMBL" id="JAOVZB010000002">
    <property type="protein sequence ID" value="MCV2402405.1"/>
    <property type="molecule type" value="Genomic_DNA"/>
</dbReference>
<dbReference type="InterPro" id="IPR025346">
    <property type="entry name" value="DUF4250"/>
</dbReference>
<name>A0ABT2YR94_9GAMM</name>
<proteinExistence type="predicted"/>
<evidence type="ECO:0000313" key="1">
    <source>
        <dbReference type="EMBL" id="MCV2402405.1"/>
    </source>
</evidence>
<sequence>MLSANNLETIDFNILFSVVNMKLRDEFSSVKSLCSSFELDEKILMDRLKKHGYVYAQKNNQFIKSDIENS</sequence>
<accession>A0ABT2YR94</accession>
<keyword evidence="2" id="KW-1185">Reference proteome</keyword>
<comment type="caution">
    <text evidence="1">The sequence shown here is derived from an EMBL/GenBank/DDBJ whole genome shotgun (WGS) entry which is preliminary data.</text>
</comment>
<evidence type="ECO:0000313" key="2">
    <source>
        <dbReference type="Proteomes" id="UP001209713"/>
    </source>
</evidence>
<protein>
    <submittedName>
        <fullName evidence="1">DUF4250 domain-containing protein</fullName>
    </submittedName>
</protein>